<accession>A0A443JY51</accession>
<sequence length="1529" mass="161439">MSKAASFIVAAVGFVVAPGVGASFGALVGSATAGTIATKLLGTVAMSALSRALTTQKQSSGAAGIKTSTTLTGETNPEAITLGWTATAGQAICPPMSHGKNNRYMTHVVELCSAPGATLNRVMIGNTYVTLGAEEYYGRRVITGDQAHLIWVRYYDGRQTAADPMLLDKYRSHPDRPWLPDMIGNGICYAVLTFLFDDKRLTSIPKYLFELTGIPLYDPRQDSTVGGDGPQRWSDPATWTQTVNNAVIAYNIMRGIRLPGGDVWGGRIESVDVPMSVWVAAMNICDQPPSGGTDPQYRCGIEAYLNDEPANVLEEILKGCSGDVADIAGTWKIRVGGPSLPVMTIADSRGDILISKEQSLDPFPTLDSTYNGITATFPNPGGLWQTKEAPARYNADWEAADRFGRKVADVQFRAVPYEDQVQRLMRPWIEAERRFRVHKLPLTPAAAALEPLDTIAWASARNGYTLKQFEITETVDDLMTCCQGEALKEVDPSDYDWSPSFALPSTPSSPGYTLPAPEQLLGWGFAADVIKDAAGVARRPALRLSWDGELLADGVEWEIRLLGEITVRTGSTQAVSAGAHQISDGVLGDTTYQGRARLIIAGTETAWGDWLTATTDDISLTLADLTEDLRDWLSTMQDWIDSGSGDMPQILTDLADQIASEQADRVADAMLAAERWRETRETVRALQAQAVELASANHAAREEIRRSIAVELGTLRASYDEQIVTLADAGLTAALKIETLEATSADQDARIQQVAQAQIDGDEALAQLITGLAVGNATQFDQAEIWYFDSSAEGWTGSPSDPVATDGGFIRPANGAGTYIVSPSGLGIAAGTYSQLRARLQRTGDPAWTGWLWWAAAGEAWDTARRVAIPEPVWSGNEGLVTIQPGWTGTIDRVRLDLVDNTASDAAEIDWIAIGRPAPGASSADLSALQQAMTTADQALAQTAQQLQADLNATQDTAAGAASAVNGLSARVTATEGALNSQSESITALQNRVEDPATGNAALADAVDQIRSETQTGDGSQLAQSEAIRVLRSHIRALTAEGVETAAQGHAGAQALRDYIAEASQSLNTRIDLTDDQVDIIAEAVTALQAAIPGLATAAALQALQTTVSQQGSSISANSSWLTSLQAGLDTLTGVVNSKASASALSGLTARVTDAEGVLSSQSANITSLSNSLNTTNGNVSAAQQAAQNAATLAGSKGKVIVQSTAPAVADRLAQNLWIDTTGNANTPKRWNGTTWVAVTDKVATDAAAAAASALQQVATKASATALQTLQATVTQQGAKITAQGDAQTALQALVGMFQASGLFRVTVEATPAGALARIGLKVAASGSESSSARTAALFLEAIAGGLSRLVVQADRFALTDGEGRFFPFVVANGRVYIDSAYIRDATINTLHLANGAITVFNAAGSSQVIAGNNDPRLLVASLTLNTNIAAQALIGLCTFTLNKVPFDYPNAVNPTGFQYPANARWWVEVNGFVIAEIIRDSLQLDASRARTFSFSRPAMTGSQITVSLYVGYGAGVLYSNLWGLAAKR</sequence>
<feature type="domain" description="Tip attachment protein J central straight fiber" evidence="1">
    <location>
        <begin position="1345"/>
        <end position="1404"/>
    </location>
</feature>
<name>A0A443JY51_9RHOB</name>
<protein>
    <recommendedName>
        <fullName evidence="1">Tip attachment protein J central straight fiber domain-containing protein</fullName>
    </recommendedName>
</protein>
<reference evidence="2 3" key="2">
    <citation type="submission" date="2019-01" db="EMBL/GenBank/DDBJ databases">
        <authorList>
            <person name="Li Y."/>
        </authorList>
    </citation>
    <scope>NUCLEOTIDE SEQUENCE [LARGE SCALE GENOMIC DNA]</scope>
    <source>
        <strain evidence="2 3">07D10-4-3</strain>
    </source>
</reference>
<evidence type="ECO:0000313" key="3">
    <source>
        <dbReference type="Proteomes" id="UP000284451"/>
    </source>
</evidence>
<gene>
    <name evidence="2" type="ORF">D2T29_22070</name>
</gene>
<proteinExistence type="predicted"/>
<dbReference type="EMBL" id="SAUY01000070">
    <property type="protein sequence ID" value="RWR25421.1"/>
    <property type="molecule type" value="Genomic_DNA"/>
</dbReference>
<evidence type="ECO:0000313" key="2">
    <source>
        <dbReference type="EMBL" id="RWR25421.1"/>
    </source>
</evidence>
<evidence type="ECO:0000259" key="1">
    <source>
        <dbReference type="Pfam" id="PF09327"/>
    </source>
</evidence>
<organism evidence="2 3">
    <name type="scientific">Paenirhodobacter populi</name>
    <dbReference type="NCBI Taxonomy" id="2306993"/>
    <lineage>
        <taxon>Bacteria</taxon>
        <taxon>Pseudomonadati</taxon>
        <taxon>Pseudomonadota</taxon>
        <taxon>Alphaproteobacteria</taxon>
        <taxon>Rhodobacterales</taxon>
        <taxon>Rhodobacter group</taxon>
        <taxon>Paenirhodobacter</taxon>
    </lineage>
</organism>
<dbReference type="Proteomes" id="UP000284451">
    <property type="component" value="Unassembled WGS sequence"/>
</dbReference>
<reference evidence="2 3" key="1">
    <citation type="submission" date="2019-01" db="EMBL/GenBank/DDBJ databases">
        <title>Sinorhodobacter populi sp. nov. isolated from the symptomatic bark tissue of Populus euramericana canker.</title>
        <authorList>
            <person name="Xu G."/>
        </authorList>
    </citation>
    <scope>NUCLEOTIDE SEQUENCE [LARGE SCALE GENOMIC DNA]</scope>
    <source>
        <strain evidence="2 3">07D10-4-3</strain>
    </source>
</reference>
<dbReference type="Gene3D" id="1.20.5.340">
    <property type="match status" value="2"/>
</dbReference>
<dbReference type="Pfam" id="PF09327">
    <property type="entry name" value="Phage_Tail_Tip"/>
    <property type="match status" value="1"/>
</dbReference>
<dbReference type="RefSeq" id="WP_128234183.1">
    <property type="nucleotide sequence ID" value="NZ_SAUY01000070.1"/>
</dbReference>
<comment type="caution">
    <text evidence="2">The sequence shown here is derived from an EMBL/GenBank/DDBJ whole genome shotgun (WGS) entry which is preliminary data.</text>
</comment>
<dbReference type="InterPro" id="IPR015406">
    <property type="entry name" value="GpJ_CSF"/>
</dbReference>